<feature type="non-terminal residue" evidence="2">
    <location>
        <position position="147"/>
    </location>
</feature>
<evidence type="ECO:0000313" key="3">
    <source>
        <dbReference type="Proteomes" id="UP001190700"/>
    </source>
</evidence>
<evidence type="ECO:0000256" key="1">
    <source>
        <dbReference type="SAM" id="MobiDB-lite"/>
    </source>
</evidence>
<reference evidence="2 3" key="1">
    <citation type="journal article" date="2015" name="Genome Biol. Evol.">
        <title>Comparative Genomics of a Bacterivorous Green Alga Reveals Evolutionary Causalities and Consequences of Phago-Mixotrophic Mode of Nutrition.</title>
        <authorList>
            <person name="Burns J.A."/>
            <person name="Paasch A."/>
            <person name="Narechania A."/>
            <person name="Kim E."/>
        </authorList>
    </citation>
    <scope>NUCLEOTIDE SEQUENCE [LARGE SCALE GENOMIC DNA]</scope>
    <source>
        <strain evidence="2 3">PLY_AMNH</strain>
    </source>
</reference>
<name>A0AAE0FU92_9CHLO</name>
<gene>
    <name evidence="2" type="ORF">CYMTET_25198</name>
</gene>
<sequence>MRSFFPSLAEAEEPVAAWCSQQQVRDHRKMHRRLIAPKQEDPLMLTEKKSAVRRRQEHKPTFDQEFVYPEGPSYWHDDRQYSYHPTIHEAPASPAGPVHLRQYLTPLRRDVKLGRQFTWQLDPAPDKRTGARRLFIPRQANRSAAPF</sequence>
<dbReference type="Proteomes" id="UP001190700">
    <property type="component" value="Unassembled WGS sequence"/>
</dbReference>
<accession>A0AAE0FU92</accession>
<dbReference type="AlphaFoldDB" id="A0AAE0FU92"/>
<feature type="region of interest" description="Disordered" evidence="1">
    <location>
        <begin position="37"/>
        <end position="65"/>
    </location>
</feature>
<organism evidence="2 3">
    <name type="scientific">Cymbomonas tetramitiformis</name>
    <dbReference type="NCBI Taxonomy" id="36881"/>
    <lineage>
        <taxon>Eukaryota</taxon>
        <taxon>Viridiplantae</taxon>
        <taxon>Chlorophyta</taxon>
        <taxon>Pyramimonadophyceae</taxon>
        <taxon>Pyramimonadales</taxon>
        <taxon>Pyramimonadaceae</taxon>
        <taxon>Cymbomonas</taxon>
    </lineage>
</organism>
<comment type="caution">
    <text evidence="2">The sequence shown here is derived from an EMBL/GenBank/DDBJ whole genome shotgun (WGS) entry which is preliminary data.</text>
</comment>
<keyword evidence="3" id="KW-1185">Reference proteome</keyword>
<feature type="compositionally biased region" description="Basic and acidic residues" evidence="1">
    <location>
        <begin position="38"/>
        <end position="50"/>
    </location>
</feature>
<protein>
    <submittedName>
        <fullName evidence="2">Uncharacterized protein</fullName>
    </submittedName>
</protein>
<dbReference type="EMBL" id="LGRX02013396">
    <property type="protein sequence ID" value="KAK3266156.1"/>
    <property type="molecule type" value="Genomic_DNA"/>
</dbReference>
<evidence type="ECO:0000313" key="2">
    <source>
        <dbReference type="EMBL" id="KAK3266156.1"/>
    </source>
</evidence>
<proteinExistence type="predicted"/>